<accession>A0AC58SIC2</accession>
<name>A0AC58SIC2_TOBAC</name>
<reference evidence="1" key="1">
    <citation type="journal article" date="2014" name="Nat. Commun.">
        <title>The tobacco genome sequence and its comparison with those of tomato and potato.</title>
        <authorList>
            <person name="Sierro N."/>
            <person name="Battey J.N."/>
            <person name="Ouadi S."/>
            <person name="Bakaher N."/>
            <person name="Bovet L."/>
            <person name="Willig A."/>
            <person name="Goepfert S."/>
            <person name="Peitsch M.C."/>
            <person name="Ivanov N.V."/>
        </authorList>
    </citation>
    <scope>NUCLEOTIDE SEQUENCE [LARGE SCALE GENOMIC DNA]</scope>
</reference>
<dbReference type="Proteomes" id="UP000790787">
    <property type="component" value="Chromosome 13"/>
</dbReference>
<reference evidence="2" key="2">
    <citation type="submission" date="2025-08" db="UniProtKB">
        <authorList>
            <consortium name="RefSeq"/>
        </authorList>
    </citation>
    <scope>IDENTIFICATION</scope>
    <source>
        <tissue evidence="2">Leaf</tissue>
    </source>
</reference>
<gene>
    <name evidence="2" type="primary">LOC142167983</name>
</gene>
<evidence type="ECO:0000313" key="2">
    <source>
        <dbReference type="RefSeq" id="XP_075084728.1"/>
    </source>
</evidence>
<keyword evidence="1" id="KW-1185">Reference proteome</keyword>
<proteinExistence type="predicted"/>
<dbReference type="RefSeq" id="XP_075084728.1">
    <property type="nucleotide sequence ID" value="XM_075228627.1"/>
</dbReference>
<sequence>MIGSLLYLTASKPDIVFNVGLCARFLANPKESHLKAVKRILRYLKGTPNLYLWYPRGYSFDIVGYVDADYAGFHVDRKSTSGITHFLCSCLVSWGTKKQNSVSLSTVEAKYVAATSCCAQLLWIRQQLRNYVIFIDCVPIFCDNTSAINIAKNPCQHKRIKHIDIQHHFLKDNVEKGNISINFCKTEDQIADIFTKALSRDHIERNRLELGLINSFH</sequence>
<evidence type="ECO:0000313" key="1">
    <source>
        <dbReference type="Proteomes" id="UP000790787"/>
    </source>
</evidence>
<protein>
    <submittedName>
        <fullName evidence="2">Secreted RxLR effector protein 161-like</fullName>
    </submittedName>
</protein>
<organism evidence="1 2">
    <name type="scientific">Nicotiana tabacum</name>
    <name type="common">Common tobacco</name>
    <dbReference type="NCBI Taxonomy" id="4097"/>
    <lineage>
        <taxon>Eukaryota</taxon>
        <taxon>Viridiplantae</taxon>
        <taxon>Streptophyta</taxon>
        <taxon>Embryophyta</taxon>
        <taxon>Tracheophyta</taxon>
        <taxon>Spermatophyta</taxon>
        <taxon>Magnoliopsida</taxon>
        <taxon>eudicotyledons</taxon>
        <taxon>Gunneridae</taxon>
        <taxon>Pentapetalae</taxon>
        <taxon>asterids</taxon>
        <taxon>lamiids</taxon>
        <taxon>Solanales</taxon>
        <taxon>Solanaceae</taxon>
        <taxon>Nicotianoideae</taxon>
        <taxon>Nicotianeae</taxon>
        <taxon>Nicotiana</taxon>
    </lineage>
</organism>